<dbReference type="InterPro" id="IPR031805">
    <property type="entry name" value="Piezo_TM25-28"/>
</dbReference>
<accession>A0ABV0Z586</accession>
<dbReference type="EMBL" id="JAHRIP010052133">
    <property type="protein sequence ID" value="MEQ2301359.1"/>
    <property type="molecule type" value="Genomic_DNA"/>
</dbReference>
<feature type="region of interest" description="Disordered" evidence="1">
    <location>
        <begin position="40"/>
        <end position="91"/>
    </location>
</feature>
<comment type="caution">
    <text evidence="3">The sequence shown here is derived from an EMBL/GenBank/DDBJ whole genome shotgun (WGS) entry which is preliminary data.</text>
</comment>
<evidence type="ECO:0000313" key="3">
    <source>
        <dbReference type="EMBL" id="MEQ2301359.1"/>
    </source>
</evidence>
<reference evidence="3 4" key="1">
    <citation type="submission" date="2021-06" db="EMBL/GenBank/DDBJ databases">
        <authorList>
            <person name="Palmer J.M."/>
        </authorList>
    </citation>
    <scope>NUCLEOTIDE SEQUENCE [LARGE SCALE GENOMIC DNA]</scope>
    <source>
        <strain evidence="3 4">AS_MEX2019</strain>
        <tissue evidence="3">Muscle</tissue>
    </source>
</reference>
<protein>
    <recommendedName>
        <fullName evidence="2">Piezo TM25-28 domain-containing protein</fullName>
    </recommendedName>
</protein>
<dbReference type="Pfam" id="PF15917">
    <property type="entry name" value="Piezo_TM25-28"/>
    <property type="match status" value="1"/>
</dbReference>
<feature type="domain" description="Piezo TM25-28" evidence="2">
    <location>
        <begin position="12"/>
        <end position="74"/>
    </location>
</feature>
<sequence length="115" mass="13283">CYKYTNRWFSLSLRGFELFRASIMKNVKFHQQIEKKSLSQLKKSMQRIRSKQQKYKDGQKSSETSAGTQEAGTSSTDHSTEVGKRIPPLPCPSFMMRESCSFWTVTMTNIKSIIC</sequence>
<evidence type="ECO:0000259" key="2">
    <source>
        <dbReference type="Pfam" id="PF15917"/>
    </source>
</evidence>
<feature type="compositionally biased region" description="Polar residues" evidence="1">
    <location>
        <begin position="61"/>
        <end position="77"/>
    </location>
</feature>
<dbReference type="PANTHER" id="PTHR47049:SF5">
    <property type="entry name" value="PIEZO-TYPE MECHANOSENSITIVE ION CHANNEL COMPONENT"/>
    <property type="match status" value="1"/>
</dbReference>
<evidence type="ECO:0000256" key="1">
    <source>
        <dbReference type="SAM" id="MobiDB-lite"/>
    </source>
</evidence>
<gene>
    <name evidence="3" type="ORF">AMECASPLE_035043</name>
</gene>
<feature type="non-terminal residue" evidence="3">
    <location>
        <position position="1"/>
    </location>
</feature>
<organism evidence="3 4">
    <name type="scientific">Ameca splendens</name>
    <dbReference type="NCBI Taxonomy" id="208324"/>
    <lineage>
        <taxon>Eukaryota</taxon>
        <taxon>Metazoa</taxon>
        <taxon>Chordata</taxon>
        <taxon>Craniata</taxon>
        <taxon>Vertebrata</taxon>
        <taxon>Euteleostomi</taxon>
        <taxon>Actinopterygii</taxon>
        <taxon>Neopterygii</taxon>
        <taxon>Teleostei</taxon>
        <taxon>Neoteleostei</taxon>
        <taxon>Acanthomorphata</taxon>
        <taxon>Ovalentaria</taxon>
        <taxon>Atherinomorphae</taxon>
        <taxon>Cyprinodontiformes</taxon>
        <taxon>Goodeidae</taxon>
        <taxon>Ameca</taxon>
    </lineage>
</organism>
<evidence type="ECO:0000313" key="4">
    <source>
        <dbReference type="Proteomes" id="UP001469553"/>
    </source>
</evidence>
<feature type="compositionally biased region" description="Basic residues" evidence="1">
    <location>
        <begin position="44"/>
        <end position="53"/>
    </location>
</feature>
<keyword evidence="4" id="KW-1185">Reference proteome</keyword>
<name>A0ABV0Z586_9TELE</name>
<dbReference type="PANTHER" id="PTHR47049">
    <property type="entry name" value="PIEZO-TYPE MECHANOSENSITIVE ION CHANNEL HOMOLOG"/>
    <property type="match status" value="1"/>
</dbReference>
<dbReference type="Proteomes" id="UP001469553">
    <property type="component" value="Unassembled WGS sequence"/>
</dbReference>
<dbReference type="InterPro" id="IPR027272">
    <property type="entry name" value="Piezo"/>
</dbReference>
<proteinExistence type="predicted"/>